<accession>A0A518D8Z8</accession>
<dbReference type="Gene3D" id="2.60.40.1120">
    <property type="entry name" value="Carboxypeptidase-like, regulatory domain"/>
    <property type="match status" value="1"/>
</dbReference>
<dbReference type="AlphaFoldDB" id="A0A518D8Z8"/>
<dbReference type="Pfam" id="PF13620">
    <property type="entry name" value="CarboxypepD_reg"/>
    <property type="match status" value="1"/>
</dbReference>
<organism evidence="1 2">
    <name type="scientific">Pirellulimonas nuda</name>
    <dbReference type="NCBI Taxonomy" id="2528009"/>
    <lineage>
        <taxon>Bacteria</taxon>
        <taxon>Pseudomonadati</taxon>
        <taxon>Planctomycetota</taxon>
        <taxon>Planctomycetia</taxon>
        <taxon>Pirellulales</taxon>
        <taxon>Lacipirellulaceae</taxon>
        <taxon>Pirellulimonas</taxon>
    </lineage>
</organism>
<dbReference type="GO" id="GO:0051213">
    <property type="term" value="F:dioxygenase activity"/>
    <property type="evidence" value="ECO:0007669"/>
    <property type="project" value="UniProtKB-KW"/>
</dbReference>
<evidence type="ECO:0000313" key="2">
    <source>
        <dbReference type="Proteomes" id="UP000317429"/>
    </source>
</evidence>
<gene>
    <name evidence="1" type="ORF">Pla175_12910</name>
</gene>
<proteinExistence type="predicted"/>
<dbReference type="EMBL" id="CP036291">
    <property type="protein sequence ID" value="QDU87924.1"/>
    <property type="molecule type" value="Genomic_DNA"/>
</dbReference>
<evidence type="ECO:0000313" key="1">
    <source>
        <dbReference type="EMBL" id="QDU87924.1"/>
    </source>
</evidence>
<dbReference type="SUPFAM" id="SSF49478">
    <property type="entry name" value="Cna protein B-type domain"/>
    <property type="match status" value="1"/>
</dbReference>
<dbReference type="SUPFAM" id="SSF49464">
    <property type="entry name" value="Carboxypeptidase regulatory domain-like"/>
    <property type="match status" value="1"/>
</dbReference>
<protein>
    <submittedName>
        <fullName evidence="1">Dioxygenase</fullName>
    </submittedName>
</protein>
<dbReference type="KEGG" id="pnd:Pla175_12910"/>
<keyword evidence="1" id="KW-0560">Oxidoreductase</keyword>
<reference evidence="1 2" key="1">
    <citation type="submission" date="2019-02" db="EMBL/GenBank/DDBJ databases">
        <title>Deep-cultivation of Planctomycetes and their phenomic and genomic characterization uncovers novel biology.</title>
        <authorList>
            <person name="Wiegand S."/>
            <person name="Jogler M."/>
            <person name="Boedeker C."/>
            <person name="Pinto D."/>
            <person name="Vollmers J."/>
            <person name="Rivas-Marin E."/>
            <person name="Kohn T."/>
            <person name="Peeters S.H."/>
            <person name="Heuer A."/>
            <person name="Rast P."/>
            <person name="Oberbeckmann S."/>
            <person name="Bunk B."/>
            <person name="Jeske O."/>
            <person name="Meyerdierks A."/>
            <person name="Storesund J.E."/>
            <person name="Kallscheuer N."/>
            <person name="Luecker S."/>
            <person name="Lage O.M."/>
            <person name="Pohl T."/>
            <person name="Merkel B.J."/>
            <person name="Hornburger P."/>
            <person name="Mueller R.-W."/>
            <person name="Bruemmer F."/>
            <person name="Labrenz M."/>
            <person name="Spormann A.M."/>
            <person name="Op den Camp H."/>
            <person name="Overmann J."/>
            <person name="Amann R."/>
            <person name="Jetten M.S.M."/>
            <person name="Mascher T."/>
            <person name="Medema M.H."/>
            <person name="Devos D.P."/>
            <person name="Kaster A.-K."/>
            <person name="Ovreas L."/>
            <person name="Rohde M."/>
            <person name="Galperin M.Y."/>
            <person name="Jogler C."/>
        </authorList>
    </citation>
    <scope>NUCLEOTIDE SEQUENCE [LARGE SCALE GENOMIC DNA]</scope>
    <source>
        <strain evidence="1 2">Pla175</strain>
    </source>
</reference>
<name>A0A518D8Z8_9BACT</name>
<sequence length="606" mass="65219">MGAEVINLCTRRIALAAFTVLTQLAASPWASSAQEDGDKEDAAVPLTVTGTVLDDAGQPLPGATIEWGVDTQRFSARQRVVTDREGHYSIRRGRIEERARLAASAPGFSAQLMGWDAEPGAGPIDFQLQRIPKDAAFVAGTVVDDYGEPVAGVVVEAFTPVVGVHSSFSWPTGRDYFPGPDRKATTDADGAFRIEDLAQPLFNDTGEVHLSLRSEHRHVNDANYPLGAGVTIRMHGSGRAGVLRGRLVDAKDGLPIASPKAVRIVQRHRTDVFDDVDDQGCLELPGPVTLGNTYSVNVYVAGYAAAEARLTAVNADSGGIADILLTPAPTLHGRLVDADNGAPIAGAELLYGLVGKVSYFEWSSFAKYTDGLHGLKFVQHATTDAEGRFWFCEPPEGEHGTIIGRPAGYAEIVLSPAERTIAPETGTLVVRLPREAVVMGLVVKDGKPVTEERVSVTGAKRGGLEQWRVGVKTDAEGRYRYGGLAAGEYVLHANGFAQPVTLGHAEQADVDLGHDAGTWSVHGFAPAGVSIAFSPMFDWQCRQLDAEADKEGRYQVQGLKPGRYRVRIDYVGRGFSRDHEVEVEVTRDGQQVDLEWRRPPQPKATT</sequence>
<keyword evidence="2" id="KW-1185">Reference proteome</keyword>
<dbReference type="Proteomes" id="UP000317429">
    <property type="component" value="Chromosome"/>
</dbReference>
<dbReference type="InterPro" id="IPR008969">
    <property type="entry name" value="CarboxyPept-like_regulatory"/>
</dbReference>
<dbReference type="OrthoDB" id="279966at2"/>
<keyword evidence="1" id="KW-0223">Dioxygenase</keyword>